<evidence type="ECO:0000256" key="4">
    <source>
        <dbReference type="ARBA" id="ARBA00022833"/>
    </source>
</evidence>
<feature type="domain" description="THIF-type NAD/FAD binding fold" evidence="6">
    <location>
        <begin position="172"/>
        <end position="309"/>
    </location>
</feature>
<feature type="domain" description="JAB" evidence="7">
    <location>
        <begin position="10"/>
        <end position="117"/>
    </location>
</feature>
<protein>
    <submittedName>
        <fullName evidence="8">ThiF family adenylyltransferase</fullName>
    </submittedName>
</protein>
<accession>A0A3M8S8X1</accession>
<dbReference type="RefSeq" id="WP_123085860.1">
    <property type="nucleotide sequence ID" value="NZ_RJAI01000115.1"/>
</dbReference>
<proteinExistence type="predicted"/>
<dbReference type="GO" id="GO:0006508">
    <property type="term" value="P:proteolysis"/>
    <property type="evidence" value="ECO:0007669"/>
    <property type="project" value="UniProtKB-KW"/>
</dbReference>
<dbReference type="PANTHER" id="PTHR10953">
    <property type="entry name" value="UBIQUITIN-ACTIVATING ENZYME E1"/>
    <property type="match status" value="1"/>
</dbReference>
<dbReference type="Gene3D" id="3.40.50.720">
    <property type="entry name" value="NAD(P)-binding Rossmann-like Domain"/>
    <property type="match status" value="1"/>
</dbReference>
<dbReference type="CDD" id="cd01483">
    <property type="entry name" value="E1_enzyme_family"/>
    <property type="match status" value="1"/>
</dbReference>
<comment type="caution">
    <text evidence="8">The sequence shown here is derived from an EMBL/GenBank/DDBJ whole genome shotgun (WGS) entry which is preliminary data.</text>
</comment>
<dbReference type="AlphaFoldDB" id="A0A3M8S8X1"/>
<dbReference type="SUPFAM" id="SSF69572">
    <property type="entry name" value="Activating enzymes of the ubiquitin-like proteins"/>
    <property type="match status" value="1"/>
</dbReference>
<dbReference type="InterPro" id="IPR035985">
    <property type="entry name" value="Ubiquitin-activating_enz"/>
</dbReference>
<keyword evidence="5" id="KW-0482">Metalloprotease</keyword>
<keyword evidence="8" id="KW-0808">Transferase</keyword>
<dbReference type="GO" id="GO:0008237">
    <property type="term" value="F:metallopeptidase activity"/>
    <property type="evidence" value="ECO:0007669"/>
    <property type="project" value="UniProtKB-KW"/>
</dbReference>
<keyword evidence="8" id="KW-0548">Nucleotidyltransferase</keyword>
<sequence>MMPRSTLALPASMHAAAREHLFPGDGLEAAAVILCSRTPGPRVKLLGKRLILVPYTECSVRTEDLLSWPGDYIEHAIDGGEAEDLVAILVHSHPGGFLGFSVQDDASDAVTIPALFAAYGDLHGSAVMIPSGRICARLYASGKGAEDIELVTIAGNDLHYYWHGAQSTRPMAFTEQMTREINRLSAAVIGASGTGSITIEQLARLGFGKTTLIDFDRIEHKNLNRILNSTLADADSKRLKVDVMVEAIEKFRGAGSAEGIAHSISTREGVLAASQADVIFCCADTLEARYMADLIGAAFLIPVIDVGVVIPTRACAKSGTAVADVMGRIDYIQPGRSTLRSRGLYTPESLRAEYLRFNDPEAHQRELAEGYIKGTHEEAPSVITLNMRAASACVNEFVARAFPYRHEPNGKFARTTFSLAALEEEFEAESSFQVDADAPLSRGGLEPLLGLPALKALRAKEEK</sequence>
<keyword evidence="4" id="KW-0862">Zinc</keyword>
<gene>
    <name evidence="8" type="ORF">EFK07_30590</name>
</gene>
<dbReference type="Pfam" id="PF00899">
    <property type="entry name" value="ThiF"/>
    <property type="match status" value="1"/>
</dbReference>
<dbReference type="GO" id="GO:0005737">
    <property type="term" value="C:cytoplasm"/>
    <property type="evidence" value="ECO:0007669"/>
    <property type="project" value="TreeGrafter"/>
</dbReference>
<dbReference type="EMBL" id="RJAI01000115">
    <property type="protein sequence ID" value="RNF77481.1"/>
    <property type="molecule type" value="Genomic_DNA"/>
</dbReference>
<evidence type="ECO:0000313" key="8">
    <source>
        <dbReference type="EMBL" id="RNF77481.1"/>
    </source>
</evidence>
<keyword evidence="3" id="KW-0378">Hydrolase</keyword>
<name>A0A3M8S8X1_PSEPU</name>
<reference evidence="8 9" key="1">
    <citation type="submission" date="2018-10" db="EMBL/GenBank/DDBJ databases">
        <title>An outbreak of IMP-63 producing strain in France.</title>
        <authorList>
            <person name="Bour M."/>
            <person name="Liapis E."/>
            <person name="Plesiat P."/>
        </authorList>
    </citation>
    <scope>NUCLEOTIDE SEQUENCE [LARGE SCALE GENOMIC DNA]</scope>
    <source>
        <strain evidence="8 9">12917</strain>
    </source>
</reference>
<dbReference type="GO" id="GO:0008641">
    <property type="term" value="F:ubiquitin-like modifier activating enzyme activity"/>
    <property type="evidence" value="ECO:0007669"/>
    <property type="project" value="InterPro"/>
</dbReference>
<evidence type="ECO:0000256" key="2">
    <source>
        <dbReference type="ARBA" id="ARBA00022723"/>
    </source>
</evidence>
<keyword evidence="1" id="KW-0645">Protease</keyword>
<dbReference type="Proteomes" id="UP000278162">
    <property type="component" value="Unassembled WGS sequence"/>
</dbReference>
<dbReference type="InterPro" id="IPR000594">
    <property type="entry name" value="ThiF_NAD_FAD-bd"/>
</dbReference>
<evidence type="ECO:0000313" key="9">
    <source>
        <dbReference type="Proteomes" id="UP000278162"/>
    </source>
</evidence>
<dbReference type="GO" id="GO:0004792">
    <property type="term" value="F:thiosulfate-cyanide sulfurtransferase activity"/>
    <property type="evidence" value="ECO:0007669"/>
    <property type="project" value="TreeGrafter"/>
</dbReference>
<evidence type="ECO:0000256" key="3">
    <source>
        <dbReference type="ARBA" id="ARBA00022801"/>
    </source>
</evidence>
<evidence type="ECO:0000259" key="7">
    <source>
        <dbReference type="Pfam" id="PF14464"/>
    </source>
</evidence>
<evidence type="ECO:0000256" key="5">
    <source>
        <dbReference type="ARBA" id="ARBA00023049"/>
    </source>
</evidence>
<evidence type="ECO:0000256" key="1">
    <source>
        <dbReference type="ARBA" id="ARBA00022670"/>
    </source>
</evidence>
<dbReference type="GO" id="GO:0016779">
    <property type="term" value="F:nucleotidyltransferase activity"/>
    <property type="evidence" value="ECO:0007669"/>
    <property type="project" value="UniProtKB-KW"/>
</dbReference>
<dbReference type="Pfam" id="PF14464">
    <property type="entry name" value="Prok-JAB"/>
    <property type="match status" value="1"/>
</dbReference>
<dbReference type="PANTHER" id="PTHR10953:SF102">
    <property type="entry name" value="ADENYLYLTRANSFERASE AND SULFURTRANSFERASE MOCS3"/>
    <property type="match status" value="1"/>
</dbReference>
<dbReference type="GO" id="GO:0046872">
    <property type="term" value="F:metal ion binding"/>
    <property type="evidence" value="ECO:0007669"/>
    <property type="project" value="UniProtKB-KW"/>
</dbReference>
<dbReference type="InterPro" id="IPR028090">
    <property type="entry name" value="JAB_dom_prok"/>
</dbReference>
<dbReference type="InterPro" id="IPR045886">
    <property type="entry name" value="ThiF/MoeB/HesA"/>
</dbReference>
<keyword evidence="2" id="KW-0479">Metal-binding</keyword>
<organism evidence="8 9">
    <name type="scientific">Pseudomonas putida</name>
    <name type="common">Arthrobacter siderocapsulatus</name>
    <dbReference type="NCBI Taxonomy" id="303"/>
    <lineage>
        <taxon>Bacteria</taxon>
        <taxon>Pseudomonadati</taxon>
        <taxon>Pseudomonadota</taxon>
        <taxon>Gammaproteobacteria</taxon>
        <taxon>Pseudomonadales</taxon>
        <taxon>Pseudomonadaceae</taxon>
        <taxon>Pseudomonas</taxon>
    </lineage>
</organism>
<evidence type="ECO:0000259" key="6">
    <source>
        <dbReference type="Pfam" id="PF00899"/>
    </source>
</evidence>